<sequence length="41" mass="4556">MPMEDKVRVVEEFTRDELVATTAATGLLRRPDVAFKAMSAC</sequence>
<evidence type="ECO:0000313" key="2">
    <source>
        <dbReference type="Proteomes" id="UP001500418"/>
    </source>
</evidence>
<dbReference type="Proteomes" id="UP001500418">
    <property type="component" value="Unassembled WGS sequence"/>
</dbReference>
<accession>A0ABP4BEW2</accession>
<keyword evidence="2" id="KW-1185">Reference proteome</keyword>
<protein>
    <submittedName>
        <fullName evidence="1">Uncharacterized protein</fullName>
    </submittedName>
</protein>
<organism evidence="1 2">
    <name type="scientific">Streptomyces rhizosphaericus</name>
    <dbReference type="NCBI Taxonomy" id="114699"/>
    <lineage>
        <taxon>Bacteria</taxon>
        <taxon>Bacillati</taxon>
        <taxon>Actinomycetota</taxon>
        <taxon>Actinomycetes</taxon>
        <taxon>Kitasatosporales</taxon>
        <taxon>Streptomycetaceae</taxon>
        <taxon>Streptomyces</taxon>
        <taxon>Streptomyces violaceusniger group</taxon>
    </lineage>
</organism>
<dbReference type="InterPro" id="IPR045683">
    <property type="entry name" value="DUF6192"/>
</dbReference>
<proteinExistence type="predicted"/>
<dbReference type="EMBL" id="BAAAID010000065">
    <property type="protein sequence ID" value="GAA0950063.1"/>
    <property type="molecule type" value="Genomic_DNA"/>
</dbReference>
<reference evidence="2" key="1">
    <citation type="journal article" date="2019" name="Int. J. Syst. Evol. Microbiol.">
        <title>The Global Catalogue of Microorganisms (GCM) 10K type strain sequencing project: providing services to taxonomists for standard genome sequencing and annotation.</title>
        <authorList>
            <consortium name="The Broad Institute Genomics Platform"/>
            <consortium name="The Broad Institute Genome Sequencing Center for Infectious Disease"/>
            <person name="Wu L."/>
            <person name="Ma J."/>
        </authorList>
    </citation>
    <scope>NUCLEOTIDE SEQUENCE [LARGE SCALE GENOMIC DNA]</scope>
    <source>
        <strain evidence="2">JCM 11444</strain>
    </source>
</reference>
<evidence type="ECO:0000313" key="1">
    <source>
        <dbReference type="EMBL" id="GAA0950063.1"/>
    </source>
</evidence>
<name>A0ABP4BEW2_9ACTN</name>
<dbReference type="Pfam" id="PF19691">
    <property type="entry name" value="DUF6192"/>
    <property type="match status" value="1"/>
</dbReference>
<gene>
    <name evidence="1" type="ORF">GCM10009575_072860</name>
</gene>
<comment type="caution">
    <text evidence="1">The sequence shown here is derived from an EMBL/GenBank/DDBJ whole genome shotgun (WGS) entry which is preliminary data.</text>
</comment>